<evidence type="ECO:0000313" key="1">
    <source>
        <dbReference type="EMBL" id="QDL09359.1"/>
    </source>
</evidence>
<dbReference type="AlphaFoldDB" id="A0A856MGQ2"/>
<reference evidence="1 2" key="1">
    <citation type="submission" date="2018-06" db="EMBL/GenBank/DDBJ databases">
        <title>Comparative genomics of Brasilonema spp. strains.</title>
        <authorList>
            <person name="Alvarenga D.O."/>
            <person name="Fiore M.F."/>
            <person name="Varani A.M."/>
        </authorList>
    </citation>
    <scope>NUCLEOTIDE SEQUENCE [LARGE SCALE GENOMIC DNA]</scope>
    <source>
        <strain evidence="1 2">CENA114</strain>
    </source>
</reference>
<proteinExistence type="predicted"/>
<dbReference type="KEGG" id="bsen:DP114_16905"/>
<keyword evidence="2" id="KW-1185">Reference proteome</keyword>
<dbReference type="Proteomes" id="UP000503129">
    <property type="component" value="Chromosome"/>
</dbReference>
<protein>
    <submittedName>
        <fullName evidence="1">Uncharacterized protein</fullName>
    </submittedName>
</protein>
<organism evidence="1 2">
    <name type="scientific">Brasilonema sennae CENA114</name>
    <dbReference type="NCBI Taxonomy" id="415709"/>
    <lineage>
        <taxon>Bacteria</taxon>
        <taxon>Bacillati</taxon>
        <taxon>Cyanobacteriota</taxon>
        <taxon>Cyanophyceae</taxon>
        <taxon>Nostocales</taxon>
        <taxon>Scytonemataceae</taxon>
        <taxon>Brasilonema</taxon>
        <taxon>Bromeliae group (in: Brasilonema)</taxon>
    </lineage>
</organism>
<accession>A0A856MGQ2</accession>
<evidence type="ECO:0000313" key="2">
    <source>
        <dbReference type="Proteomes" id="UP000503129"/>
    </source>
</evidence>
<name>A0A856MGQ2_9CYAN</name>
<sequence>MFPFAQRIILDLSKNVIVDFADSLNKAARYLSRFSDQIVNRKKYEYNSDLSSTSKASRTNPQMILFFI</sequence>
<dbReference type="EMBL" id="CP030118">
    <property type="protein sequence ID" value="QDL09359.1"/>
    <property type="molecule type" value="Genomic_DNA"/>
</dbReference>
<gene>
    <name evidence="1" type="ORF">DP114_16905</name>
</gene>